<dbReference type="EMBL" id="CAXAMM010000336">
    <property type="protein sequence ID" value="CAK8987063.1"/>
    <property type="molecule type" value="Genomic_DNA"/>
</dbReference>
<feature type="region of interest" description="Disordered" evidence="1">
    <location>
        <begin position="179"/>
        <end position="218"/>
    </location>
</feature>
<evidence type="ECO:0000256" key="1">
    <source>
        <dbReference type="SAM" id="MobiDB-lite"/>
    </source>
</evidence>
<feature type="compositionally biased region" description="Polar residues" evidence="1">
    <location>
        <begin position="255"/>
        <end position="269"/>
    </location>
</feature>
<keyword evidence="3" id="KW-1185">Reference proteome</keyword>
<organism evidence="2 3">
    <name type="scientific">Durusdinium trenchii</name>
    <dbReference type="NCBI Taxonomy" id="1381693"/>
    <lineage>
        <taxon>Eukaryota</taxon>
        <taxon>Sar</taxon>
        <taxon>Alveolata</taxon>
        <taxon>Dinophyceae</taxon>
        <taxon>Suessiales</taxon>
        <taxon>Symbiodiniaceae</taxon>
        <taxon>Durusdinium</taxon>
    </lineage>
</organism>
<proteinExistence type="predicted"/>
<sequence length="269" mass="29767">MAMNREELLTELIRLGELPPKTWTNAELQVRMEELRSSHGLSPNPKAKHKTPLRSLMIQLNAAAVRKDSLIGFLKTELNTFVGSNETIAQLKKRGILAAYDRAPASPEDPVGFGMHAAASYQEVMDQHPKYADWVISTYQEGQADARLNRLACWLLKAQNQQEEVSKVKPYPITVQELRDQGYLRSSKGKPKSTAPSQSASSCVSEDHTQTSVTSSNASQQVLGELLGAFKELTEEVRELRAASTPDKHRKKGASSDSDFTVVTSKESK</sequence>
<feature type="compositionally biased region" description="Polar residues" evidence="1">
    <location>
        <begin position="194"/>
        <end position="218"/>
    </location>
</feature>
<comment type="caution">
    <text evidence="2">The sequence shown here is derived from an EMBL/GenBank/DDBJ whole genome shotgun (WGS) entry which is preliminary data.</text>
</comment>
<gene>
    <name evidence="2" type="ORF">SCF082_LOCUS823</name>
</gene>
<dbReference type="Proteomes" id="UP001642464">
    <property type="component" value="Unassembled WGS sequence"/>
</dbReference>
<feature type="region of interest" description="Disordered" evidence="1">
    <location>
        <begin position="240"/>
        <end position="269"/>
    </location>
</feature>
<name>A0ABP0HB94_9DINO</name>
<reference evidence="2 3" key="1">
    <citation type="submission" date="2024-02" db="EMBL/GenBank/DDBJ databases">
        <authorList>
            <person name="Chen Y."/>
            <person name="Shah S."/>
            <person name="Dougan E. K."/>
            <person name="Thang M."/>
            <person name="Chan C."/>
        </authorList>
    </citation>
    <scope>NUCLEOTIDE SEQUENCE [LARGE SCALE GENOMIC DNA]</scope>
</reference>
<accession>A0ABP0HB94</accession>
<protein>
    <submittedName>
        <fullName evidence="2">CCHC-type domain-containing protein</fullName>
    </submittedName>
</protein>
<evidence type="ECO:0000313" key="3">
    <source>
        <dbReference type="Proteomes" id="UP001642464"/>
    </source>
</evidence>
<evidence type="ECO:0000313" key="2">
    <source>
        <dbReference type="EMBL" id="CAK8987063.1"/>
    </source>
</evidence>